<evidence type="ECO:0000313" key="5">
    <source>
        <dbReference type="Proteomes" id="UP001159042"/>
    </source>
</evidence>
<organism evidence="4 5">
    <name type="scientific">Exocentrus adspersus</name>
    <dbReference type="NCBI Taxonomy" id="1586481"/>
    <lineage>
        <taxon>Eukaryota</taxon>
        <taxon>Metazoa</taxon>
        <taxon>Ecdysozoa</taxon>
        <taxon>Arthropoda</taxon>
        <taxon>Hexapoda</taxon>
        <taxon>Insecta</taxon>
        <taxon>Pterygota</taxon>
        <taxon>Neoptera</taxon>
        <taxon>Endopterygota</taxon>
        <taxon>Coleoptera</taxon>
        <taxon>Polyphaga</taxon>
        <taxon>Cucujiformia</taxon>
        <taxon>Chrysomeloidea</taxon>
        <taxon>Cerambycidae</taxon>
        <taxon>Lamiinae</taxon>
        <taxon>Acanthocinini</taxon>
        <taxon>Exocentrus</taxon>
    </lineage>
</organism>
<comment type="similarity">
    <text evidence="1">Belongs to the annexin family.</text>
</comment>
<evidence type="ECO:0000313" key="4">
    <source>
        <dbReference type="EMBL" id="KAJ8915071.1"/>
    </source>
</evidence>
<dbReference type="PANTHER" id="PTHR10502:SF233">
    <property type="entry name" value="ANNEXIN B9"/>
    <property type="match status" value="1"/>
</dbReference>
<evidence type="ECO:0008006" key="6">
    <source>
        <dbReference type="Google" id="ProtNLM"/>
    </source>
</evidence>
<sequence>MGKSPTVFPYENFDDEEDAKTLKAAFKGFGSDEDAIIEIITRRSNEQRRQIAARFKTMYGKDLIKELKSELRG</sequence>
<dbReference type="GO" id="GO:0005886">
    <property type="term" value="C:plasma membrane"/>
    <property type="evidence" value="ECO:0007669"/>
    <property type="project" value="TreeGrafter"/>
</dbReference>
<dbReference type="GO" id="GO:0001786">
    <property type="term" value="F:phosphatidylserine binding"/>
    <property type="evidence" value="ECO:0007669"/>
    <property type="project" value="TreeGrafter"/>
</dbReference>
<dbReference type="SUPFAM" id="SSF47874">
    <property type="entry name" value="Annexin"/>
    <property type="match status" value="1"/>
</dbReference>
<dbReference type="GO" id="GO:0012506">
    <property type="term" value="C:vesicle membrane"/>
    <property type="evidence" value="ECO:0007669"/>
    <property type="project" value="TreeGrafter"/>
</dbReference>
<dbReference type="SMART" id="SM00335">
    <property type="entry name" value="ANX"/>
    <property type="match status" value="1"/>
</dbReference>
<dbReference type="Pfam" id="PF00191">
    <property type="entry name" value="Annexin"/>
    <property type="match status" value="1"/>
</dbReference>
<dbReference type="Gene3D" id="1.10.220.10">
    <property type="entry name" value="Annexin"/>
    <property type="match status" value="1"/>
</dbReference>
<proteinExistence type="inferred from homology"/>
<dbReference type="FunFam" id="1.10.220.10:FF:000004">
    <property type="entry name" value="Annexin"/>
    <property type="match status" value="1"/>
</dbReference>
<evidence type="ECO:0000256" key="2">
    <source>
        <dbReference type="ARBA" id="ARBA00022737"/>
    </source>
</evidence>
<dbReference type="PANTHER" id="PTHR10502">
    <property type="entry name" value="ANNEXIN"/>
    <property type="match status" value="1"/>
</dbReference>
<evidence type="ECO:0000256" key="3">
    <source>
        <dbReference type="ARBA" id="ARBA00023216"/>
    </source>
</evidence>
<dbReference type="Proteomes" id="UP001159042">
    <property type="component" value="Unassembled WGS sequence"/>
</dbReference>
<keyword evidence="5" id="KW-1185">Reference proteome</keyword>
<evidence type="ECO:0000256" key="1">
    <source>
        <dbReference type="ARBA" id="ARBA00007831"/>
    </source>
</evidence>
<dbReference type="AlphaFoldDB" id="A0AAV8VMM2"/>
<dbReference type="PRINTS" id="PR00196">
    <property type="entry name" value="ANNEXIN"/>
</dbReference>
<dbReference type="GO" id="GO:0032509">
    <property type="term" value="P:endosome transport via multivesicular body sorting pathway"/>
    <property type="evidence" value="ECO:0007669"/>
    <property type="project" value="TreeGrafter"/>
</dbReference>
<reference evidence="4 5" key="1">
    <citation type="journal article" date="2023" name="Insect Mol. Biol.">
        <title>Genome sequencing provides insights into the evolution of gene families encoding plant cell wall-degrading enzymes in longhorned beetles.</title>
        <authorList>
            <person name="Shin N.R."/>
            <person name="Okamura Y."/>
            <person name="Kirsch R."/>
            <person name="Pauchet Y."/>
        </authorList>
    </citation>
    <scope>NUCLEOTIDE SEQUENCE [LARGE SCALE GENOMIC DNA]</scope>
    <source>
        <strain evidence="4">EAD_L_NR</strain>
    </source>
</reference>
<dbReference type="GO" id="GO:0005737">
    <property type="term" value="C:cytoplasm"/>
    <property type="evidence" value="ECO:0007669"/>
    <property type="project" value="TreeGrafter"/>
</dbReference>
<dbReference type="InterPro" id="IPR037104">
    <property type="entry name" value="Annexin_sf"/>
</dbReference>
<dbReference type="GO" id="GO:0005634">
    <property type="term" value="C:nucleus"/>
    <property type="evidence" value="ECO:0007669"/>
    <property type="project" value="TreeGrafter"/>
</dbReference>
<comment type="caution">
    <text evidence="4">The sequence shown here is derived from an EMBL/GenBank/DDBJ whole genome shotgun (WGS) entry which is preliminary data.</text>
</comment>
<dbReference type="PROSITE" id="PS51897">
    <property type="entry name" value="ANNEXIN_2"/>
    <property type="match status" value="1"/>
</dbReference>
<name>A0AAV8VMM2_9CUCU</name>
<keyword evidence="3" id="KW-0041">Annexin</keyword>
<dbReference type="InterPro" id="IPR001464">
    <property type="entry name" value="Annexin"/>
</dbReference>
<dbReference type="InterPro" id="IPR018502">
    <property type="entry name" value="Annexin_repeat"/>
</dbReference>
<dbReference type="EMBL" id="JANEYG010000058">
    <property type="protein sequence ID" value="KAJ8915071.1"/>
    <property type="molecule type" value="Genomic_DNA"/>
</dbReference>
<protein>
    <recommendedName>
        <fullName evidence="6">Annexin</fullName>
    </recommendedName>
</protein>
<dbReference type="GO" id="GO:0005509">
    <property type="term" value="F:calcium ion binding"/>
    <property type="evidence" value="ECO:0007669"/>
    <property type="project" value="InterPro"/>
</dbReference>
<gene>
    <name evidence="4" type="ORF">NQ315_014326</name>
</gene>
<dbReference type="GO" id="GO:0005544">
    <property type="term" value="F:calcium-dependent phospholipid binding"/>
    <property type="evidence" value="ECO:0007669"/>
    <property type="project" value="InterPro"/>
</dbReference>
<accession>A0AAV8VMM2</accession>
<keyword evidence="2" id="KW-0677">Repeat</keyword>